<gene>
    <name evidence="3" type="ORF">PGLA1383_LOCUS23024</name>
    <name evidence="4" type="ORF">PGLA2088_LOCUS15502</name>
</gene>
<organism evidence="3 5">
    <name type="scientific">Polarella glacialis</name>
    <name type="common">Dinoflagellate</name>
    <dbReference type="NCBI Taxonomy" id="89957"/>
    <lineage>
        <taxon>Eukaryota</taxon>
        <taxon>Sar</taxon>
        <taxon>Alveolata</taxon>
        <taxon>Dinophyceae</taxon>
        <taxon>Suessiales</taxon>
        <taxon>Suessiaceae</taxon>
        <taxon>Polarella</taxon>
    </lineage>
</organism>
<evidence type="ECO:0000313" key="5">
    <source>
        <dbReference type="Proteomes" id="UP000654075"/>
    </source>
</evidence>
<dbReference type="Proteomes" id="UP000626109">
    <property type="component" value="Unassembled WGS sequence"/>
</dbReference>
<dbReference type="InterPro" id="IPR054323">
    <property type="entry name" value="SPMIP1_C"/>
</dbReference>
<name>A0A813F410_POLGL</name>
<dbReference type="EMBL" id="CAJNNW010019217">
    <property type="protein sequence ID" value="CAE8664256.1"/>
    <property type="molecule type" value="Genomic_DNA"/>
</dbReference>
<feature type="domain" description="Sperm microtubule inner protein 1 C-terminal" evidence="2">
    <location>
        <begin position="191"/>
        <end position="243"/>
    </location>
</feature>
<accession>A0A813F410</accession>
<dbReference type="EMBL" id="CAJNNV010017066">
    <property type="protein sequence ID" value="CAE8604880.1"/>
    <property type="molecule type" value="Genomic_DNA"/>
</dbReference>
<evidence type="ECO:0000313" key="4">
    <source>
        <dbReference type="EMBL" id="CAE8664256.1"/>
    </source>
</evidence>
<keyword evidence="5" id="KW-1185">Reference proteome</keyword>
<dbReference type="Pfam" id="PF22589">
    <property type="entry name" value="SPMIP1"/>
    <property type="match status" value="1"/>
</dbReference>
<comment type="caution">
    <text evidence="3">The sequence shown here is derived from an EMBL/GenBank/DDBJ whole genome shotgun (WGS) entry which is preliminary data.</text>
</comment>
<sequence length="265" mass="28414">MAGRPVPRKLEIEVFERFRRWDLKGSERLREEYPHLVKPRPGLGAPGTGSVKWVGLNPDPCRAKFLEKQRKSRGTCSSPALLTGARPASAPSLHSSRACTPARMGTPATLAGSTTAEVDSNKGPQIAAPRRLLRPSSAPAGDSRGAGAKRDLARMTAVKHYLEQSFKLPGMLPPETFGPSGAWPSKGAKKPEDLQELLYMGTSKEGGNGMGRHAYLRARRTIAPHDKTPLPATAAHEVGWQHSSGKPARIILPVRDGGAKCVCPG</sequence>
<evidence type="ECO:0000259" key="2">
    <source>
        <dbReference type="Pfam" id="PF22589"/>
    </source>
</evidence>
<dbReference type="Proteomes" id="UP000654075">
    <property type="component" value="Unassembled WGS sequence"/>
</dbReference>
<reference evidence="3" key="1">
    <citation type="submission" date="2021-02" db="EMBL/GenBank/DDBJ databases">
        <authorList>
            <person name="Dougan E. K."/>
            <person name="Rhodes N."/>
            <person name="Thang M."/>
            <person name="Chan C."/>
        </authorList>
    </citation>
    <scope>NUCLEOTIDE SEQUENCE</scope>
</reference>
<protein>
    <recommendedName>
        <fullName evidence="2">Sperm microtubule inner protein 1 C-terminal domain-containing protein</fullName>
    </recommendedName>
</protein>
<evidence type="ECO:0000313" key="3">
    <source>
        <dbReference type="EMBL" id="CAE8604880.1"/>
    </source>
</evidence>
<evidence type="ECO:0000256" key="1">
    <source>
        <dbReference type="SAM" id="MobiDB-lite"/>
    </source>
</evidence>
<proteinExistence type="predicted"/>
<dbReference type="AlphaFoldDB" id="A0A813F410"/>
<feature type="region of interest" description="Disordered" evidence="1">
    <location>
        <begin position="68"/>
        <end position="148"/>
    </location>
</feature>